<evidence type="ECO:0000313" key="2">
    <source>
        <dbReference type="EMBL" id="KAL2497365.1"/>
    </source>
</evidence>
<reference evidence="3" key="1">
    <citation type="submission" date="2024-07" db="EMBL/GenBank/DDBJ databases">
        <title>Two chromosome-level genome assemblies of Korean endemic species Abeliophyllum distichum and Forsythia ovata (Oleaceae).</title>
        <authorList>
            <person name="Jang H."/>
        </authorList>
    </citation>
    <scope>NUCLEOTIDE SEQUENCE [LARGE SCALE GENOMIC DNA]</scope>
</reference>
<dbReference type="AlphaFoldDB" id="A0ABD1S9F4"/>
<evidence type="ECO:0008006" key="4">
    <source>
        <dbReference type="Google" id="ProtNLM"/>
    </source>
</evidence>
<comment type="caution">
    <text evidence="2">The sequence shown here is derived from an EMBL/GenBank/DDBJ whole genome shotgun (WGS) entry which is preliminary data.</text>
</comment>
<dbReference type="Proteomes" id="UP001604336">
    <property type="component" value="Unassembled WGS sequence"/>
</dbReference>
<keyword evidence="3" id="KW-1185">Reference proteome</keyword>
<name>A0ABD1S9F4_9LAMI</name>
<feature type="region of interest" description="Disordered" evidence="1">
    <location>
        <begin position="57"/>
        <end position="100"/>
    </location>
</feature>
<organism evidence="2 3">
    <name type="scientific">Abeliophyllum distichum</name>
    <dbReference type="NCBI Taxonomy" id="126358"/>
    <lineage>
        <taxon>Eukaryota</taxon>
        <taxon>Viridiplantae</taxon>
        <taxon>Streptophyta</taxon>
        <taxon>Embryophyta</taxon>
        <taxon>Tracheophyta</taxon>
        <taxon>Spermatophyta</taxon>
        <taxon>Magnoliopsida</taxon>
        <taxon>eudicotyledons</taxon>
        <taxon>Gunneridae</taxon>
        <taxon>Pentapetalae</taxon>
        <taxon>asterids</taxon>
        <taxon>lamiids</taxon>
        <taxon>Lamiales</taxon>
        <taxon>Oleaceae</taxon>
        <taxon>Forsythieae</taxon>
        <taxon>Abeliophyllum</taxon>
    </lineage>
</organism>
<evidence type="ECO:0000313" key="3">
    <source>
        <dbReference type="Proteomes" id="UP001604336"/>
    </source>
</evidence>
<feature type="compositionally biased region" description="Basic and acidic residues" evidence="1">
    <location>
        <begin position="57"/>
        <end position="67"/>
    </location>
</feature>
<gene>
    <name evidence="2" type="ORF">Adt_22915</name>
</gene>
<dbReference type="EMBL" id="JBFOLK010000007">
    <property type="protein sequence ID" value="KAL2497365.1"/>
    <property type="molecule type" value="Genomic_DNA"/>
</dbReference>
<sequence length="135" mass="15676">MTPFKALYEISPPQLALGPYQQTNIASVDSLLQERQRIDQQLRENLAQARARMKTYADKRRSERTFEEGDWLPIEDRNEDPRPTPAKELQTRLRGGKNSTGSQWLVQWSDSSVEDATWEDAEALQRAYPDIRLWG</sequence>
<accession>A0ABD1S9F4</accession>
<dbReference type="SUPFAM" id="SSF54160">
    <property type="entry name" value="Chromo domain-like"/>
    <property type="match status" value="1"/>
</dbReference>
<evidence type="ECO:0000256" key="1">
    <source>
        <dbReference type="SAM" id="MobiDB-lite"/>
    </source>
</evidence>
<dbReference type="InterPro" id="IPR016197">
    <property type="entry name" value="Chromo-like_dom_sf"/>
</dbReference>
<protein>
    <recommendedName>
        <fullName evidence="4">Chromo domain-containing protein</fullName>
    </recommendedName>
</protein>
<proteinExistence type="predicted"/>